<sequence>MIKIVTENEAVEKHPNFAVEETRPEAFQSPIAFRERLPIVKNKEKLPHLKIFGDVVVFPSLIERTDKDGMSDIEVAKAESYAGSLFCNLDFIKPDFSLRTVTVELNRGAVSALSVRYSNGLLAAVGTPGGDRKVSLTVHPEDGEKIIACSIETGRIKGETNATTRVTAVRMYTNRGPDLEGNSADWEPPSPNGEGVRGDVVFEGLSLTHFDPLLVNAHIKGFWGYGVTSSRLSSQSGIFRLAPIWGNKQILSATVGEPVDVDPSTIVNEPEAFYLSCRERLGWRGALAGRSGTLQHKFTKPLPVAPTVIYGFRTIDISSTDSPRVALSLPSVSETGFSLSLKSFLHSTWNLEANVMVLPNGKMPFQHGYVDASDNPGGRSANQNAAITVTFNKPFKARPKVLVWFTEISQPRGWRSLWTHASNITETGMTVNVETWCEREFEAARVAWLAWPEEFDGKTIRAGQHNTFTKNQGANENNWYGKSFNKDLKVFTAIDWIDIPDKQENGSMAMYARHEWATKDKLRWQAGVYDHTESIKIGMCWLAIEYVMTR</sequence>
<accession>A0ACC1SMS0</accession>
<evidence type="ECO:0000313" key="1">
    <source>
        <dbReference type="EMBL" id="KAJ3542936.1"/>
    </source>
</evidence>
<keyword evidence="2" id="KW-1185">Reference proteome</keyword>
<evidence type="ECO:0000313" key="2">
    <source>
        <dbReference type="Proteomes" id="UP001148629"/>
    </source>
</evidence>
<organism evidence="1 2">
    <name type="scientific">Fusarium decemcellulare</name>
    <dbReference type="NCBI Taxonomy" id="57161"/>
    <lineage>
        <taxon>Eukaryota</taxon>
        <taxon>Fungi</taxon>
        <taxon>Dikarya</taxon>
        <taxon>Ascomycota</taxon>
        <taxon>Pezizomycotina</taxon>
        <taxon>Sordariomycetes</taxon>
        <taxon>Hypocreomycetidae</taxon>
        <taxon>Hypocreales</taxon>
        <taxon>Nectriaceae</taxon>
        <taxon>Fusarium</taxon>
        <taxon>Fusarium decemcellulare species complex</taxon>
    </lineage>
</organism>
<reference evidence="1" key="1">
    <citation type="submission" date="2022-08" db="EMBL/GenBank/DDBJ databases">
        <title>Genome Sequence of Fusarium decemcellulare.</title>
        <authorList>
            <person name="Buettner E."/>
        </authorList>
    </citation>
    <scope>NUCLEOTIDE SEQUENCE</scope>
    <source>
        <strain evidence="1">Babe19</strain>
    </source>
</reference>
<comment type="caution">
    <text evidence="1">The sequence shown here is derived from an EMBL/GenBank/DDBJ whole genome shotgun (WGS) entry which is preliminary data.</text>
</comment>
<proteinExistence type="predicted"/>
<dbReference type="Proteomes" id="UP001148629">
    <property type="component" value="Unassembled WGS sequence"/>
</dbReference>
<protein>
    <submittedName>
        <fullName evidence="1">Uncharacterized protein</fullName>
    </submittedName>
</protein>
<dbReference type="EMBL" id="JANRMS010000268">
    <property type="protein sequence ID" value="KAJ3542936.1"/>
    <property type="molecule type" value="Genomic_DNA"/>
</dbReference>
<name>A0ACC1SMS0_9HYPO</name>
<gene>
    <name evidence="1" type="ORF">NM208_g3838</name>
</gene>